<dbReference type="GO" id="GO:0004181">
    <property type="term" value="F:metallocarboxypeptidase activity"/>
    <property type="evidence" value="ECO:0007669"/>
    <property type="project" value="InterPro"/>
</dbReference>
<feature type="signal peptide" evidence="11">
    <location>
        <begin position="1"/>
        <end position="16"/>
    </location>
</feature>
<keyword evidence="9" id="KW-0482">Metalloprotease</keyword>
<feature type="active site" description="Proton donor/acceptor" evidence="10">
    <location>
        <position position="393"/>
    </location>
</feature>
<evidence type="ECO:0000256" key="3">
    <source>
        <dbReference type="ARBA" id="ARBA00022645"/>
    </source>
</evidence>
<name>A0AAV9W5L7_9PEZI</name>
<evidence type="ECO:0000256" key="9">
    <source>
        <dbReference type="ARBA" id="ARBA00023049"/>
    </source>
</evidence>
<evidence type="ECO:0000256" key="8">
    <source>
        <dbReference type="ARBA" id="ARBA00022833"/>
    </source>
</evidence>
<keyword evidence="6 11" id="KW-0732">Signal</keyword>
<feature type="chain" id="PRO_5043956593" description="Peptidase M14 domain-containing protein" evidence="11">
    <location>
        <begin position="17"/>
        <end position="427"/>
    </location>
</feature>
<keyword evidence="8" id="KW-0862">Zinc</keyword>
<dbReference type="PANTHER" id="PTHR11705:SF143">
    <property type="entry name" value="SLL0236 PROTEIN"/>
    <property type="match status" value="1"/>
</dbReference>
<dbReference type="PRINTS" id="PR00765">
    <property type="entry name" value="CRBOXYPTASEA"/>
</dbReference>
<dbReference type="FunFam" id="3.40.630.10:FF:000084">
    <property type="entry name" value="Carboxypeptidase B2"/>
    <property type="match status" value="1"/>
</dbReference>
<proteinExistence type="inferred from homology"/>
<evidence type="ECO:0000256" key="1">
    <source>
        <dbReference type="ARBA" id="ARBA00001947"/>
    </source>
</evidence>
<evidence type="ECO:0000313" key="13">
    <source>
        <dbReference type="EMBL" id="KAK6501863.1"/>
    </source>
</evidence>
<evidence type="ECO:0000256" key="11">
    <source>
        <dbReference type="SAM" id="SignalP"/>
    </source>
</evidence>
<dbReference type="PANTHER" id="PTHR11705">
    <property type="entry name" value="PROTEASE FAMILY M14 CARBOXYPEPTIDASE A,B"/>
    <property type="match status" value="1"/>
</dbReference>
<comment type="cofactor">
    <cofactor evidence="1">
        <name>Zn(2+)</name>
        <dbReference type="ChEBI" id="CHEBI:29105"/>
    </cofactor>
</comment>
<gene>
    <name evidence="13" type="ORF">TWF481_009682</name>
</gene>
<dbReference type="AlphaFoldDB" id="A0AAV9W5L7"/>
<evidence type="ECO:0000256" key="4">
    <source>
        <dbReference type="ARBA" id="ARBA00022670"/>
    </source>
</evidence>
<organism evidence="13 14">
    <name type="scientific">Arthrobotrys musiformis</name>
    <dbReference type="NCBI Taxonomy" id="47236"/>
    <lineage>
        <taxon>Eukaryota</taxon>
        <taxon>Fungi</taxon>
        <taxon>Dikarya</taxon>
        <taxon>Ascomycota</taxon>
        <taxon>Pezizomycotina</taxon>
        <taxon>Orbiliomycetes</taxon>
        <taxon>Orbiliales</taxon>
        <taxon>Orbiliaceae</taxon>
        <taxon>Arthrobotrys</taxon>
    </lineage>
</organism>
<evidence type="ECO:0000259" key="12">
    <source>
        <dbReference type="PROSITE" id="PS52035"/>
    </source>
</evidence>
<protein>
    <recommendedName>
        <fullName evidence="12">Peptidase M14 domain-containing protein</fullName>
    </recommendedName>
</protein>
<evidence type="ECO:0000256" key="5">
    <source>
        <dbReference type="ARBA" id="ARBA00022723"/>
    </source>
</evidence>
<dbReference type="EMBL" id="JAVHJL010000006">
    <property type="protein sequence ID" value="KAK6501863.1"/>
    <property type="molecule type" value="Genomic_DNA"/>
</dbReference>
<dbReference type="Pfam" id="PF00246">
    <property type="entry name" value="Peptidase_M14"/>
    <property type="match status" value="1"/>
</dbReference>
<dbReference type="PROSITE" id="PS52035">
    <property type="entry name" value="PEPTIDASE_M14"/>
    <property type="match status" value="1"/>
</dbReference>
<dbReference type="CDD" id="cd03860">
    <property type="entry name" value="M14_CP_A-B_like"/>
    <property type="match status" value="1"/>
</dbReference>
<dbReference type="Proteomes" id="UP001370758">
    <property type="component" value="Unassembled WGS sequence"/>
</dbReference>
<keyword evidence="5" id="KW-0479">Metal-binding</keyword>
<evidence type="ECO:0000256" key="2">
    <source>
        <dbReference type="ARBA" id="ARBA00005988"/>
    </source>
</evidence>
<evidence type="ECO:0000313" key="14">
    <source>
        <dbReference type="Proteomes" id="UP001370758"/>
    </source>
</evidence>
<sequence length="427" mass="47669">MKFLALLLCAAPLALAAVISEKVVTYDGYRVVRIATGGRVLFEKQLKSLDAVQLDPDTLAISPGDFPKFENMKLEYEILDKDLGASIVAEGGFSPGSASKRSVSSLDELKPGTFPSLAWFDEYHTFAEHQQWLVDIQDGFRENSELIEIGKSYEGRPINGIHLWGKGGKDSKPAVLWHSTAHAREWITTMVVEYLIFGLITGYNSKNDQVRSILDKYDFFIIPVVNPDGFVYSKTTNRLWRKNRQPHPTHSCIGIDINRNWGHKWEVITPASWSSSNPCDEVFRGVAPDMAPEVLAVTKHAKSLAANKGIKLYIDWHSFSQKILLAYGYTCDKQVPGYERSMSLAKGVAAAIEGAHQKKFTPGSSCRNLYQFSGGSTDWMQDVVSAEISWCIELRPTGWAGFLLPASQIRASGEEQWEGMMYLLSNM</sequence>
<reference evidence="13 14" key="1">
    <citation type="submission" date="2023-08" db="EMBL/GenBank/DDBJ databases">
        <authorList>
            <person name="Palmer J.M."/>
        </authorList>
    </citation>
    <scope>NUCLEOTIDE SEQUENCE [LARGE SCALE GENOMIC DNA]</scope>
    <source>
        <strain evidence="13 14">TWF481</strain>
    </source>
</reference>
<evidence type="ECO:0000256" key="7">
    <source>
        <dbReference type="ARBA" id="ARBA00022801"/>
    </source>
</evidence>
<dbReference type="SUPFAM" id="SSF53187">
    <property type="entry name" value="Zn-dependent exopeptidases"/>
    <property type="match status" value="1"/>
</dbReference>
<feature type="domain" description="Peptidase M14" evidence="12">
    <location>
        <begin position="122"/>
        <end position="427"/>
    </location>
</feature>
<dbReference type="InterPro" id="IPR000834">
    <property type="entry name" value="Peptidase_M14"/>
</dbReference>
<keyword evidence="3" id="KW-0121">Carboxypeptidase</keyword>
<evidence type="ECO:0000256" key="10">
    <source>
        <dbReference type="PROSITE-ProRule" id="PRU01379"/>
    </source>
</evidence>
<dbReference type="GO" id="GO:0008270">
    <property type="term" value="F:zinc ion binding"/>
    <property type="evidence" value="ECO:0007669"/>
    <property type="project" value="InterPro"/>
</dbReference>
<keyword evidence="14" id="KW-1185">Reference proteome</keyword>
<keyword evidence="7" id="KW-0378">Hydrolase</keyword>
<comment type="similarity">
    <text evidence="2 10">Belongs to the peptidase M14 family.</text>
</comment>
<evidence type="ECO:0000256" key="6">
    <source>
        <dbReference type="ARBA" id="ARBA00022729"/>
    </source>
</evidence>
<dbReference type="GO" id="GO:0006508">
    <property type="term" value="P:proteolysis"/>
    <property type="evidence" value="ECO:0007669"/>
    <property type="project" value="UniProtKB-KW"/>
</dbReference>
<accession>A0AAV9W5L7</accession>
<dbReference type="SMART" id="SM00631">
    <property type="entry name" value="Zn_pept"/>
    <property type="match status" value="1"/>
</dbReference>
<dbReference type="Gene3D" id="3.40.630.10">
    <property type="entry name" value="Zn peptidases"/>
    <property type="match status" value="1"/>
</dbReference>
<comment type="caution">
    <text evidence="13">The sequence shown here is derived from an EMBL/GenBank/DDBJ whole genome shotgun (WGS) entry which is preliminary data.</text>
</comment>
<keyword evidence="4" id="KW-0645">Protease</keyword>